<dbReference type="AlphaFoldDB" id="A0A9Q1GWM8"/>
<protein>
    <submittedName>
        <fullName evidence="2">Uncharacterized protein</fullName>
    </submittedName>
</protein>
<evidence type="ECO:0000313" key="3">
    <source>
        <dbReference type="Proteomes" id="UP001153076"/>
    </source>
</evidence>
<comment type="caution">
    <text evidence="2">The sequence shown here is derived from an EMBL/GenBank/DDBJ whole genome shotgun (WGS) entry which is preliminary data.</text>
</comment>
<name>A0A9Q1GWM8_9CARY</name>
<reference evidence="2" key="1">
    <citation type="submission" date="2022-04" db="EMBL/GenBank/DDBJ databases">
        <title>Carnegiea gigantea Genome sequencing and assembly v2.</title>
        <authorList>
            <person name="Copetti D."/>
            <person name="Sanderson M.J."/>
            <person name="Burquez A."/>
            <person name="Wojciechowski M.F."/>
        </authorList>
    </citation>
    <scope>NUCLEOTIDE SEQUENCE</scope>
    <source>
        <strain evidence="2">SGP5-SGP5p</strain>
        <tissue evidence="2">Aerial part</tissue>
    </source>
</reference>
<sequence>MVVNDLWYEISDFSHIEYMSESLSDHTPLVLIFPNSPKQTQTDKKRASRVPHIPTALQVLNLKKPLKKLNKDKFRDIHNQWKRKTSVDTKETTHGSPEYRATEGKRRVQNHLSQHHNVIVVPDETIVVAQGSCLQNLDKESSNYVYSINNEKRDKVEVARKKDLLWVRQTHRRYLKNTSWWEFKSTVDAYWYLKKLCKVKEQFKWGSKPNIKWH</sequence>
<proteinExistence type="predicted"/>
<gene>
    <name evidence="2" type="ORF">Cgig2_018385</name>
</gene>
<evidence type="ECO:0000313" key="2">
    <source>
        <dbReference type="EMBL" id="KAJ8426465.1"/>
    </source>
</evidence>
<evidence type="ECO:0000256" key="1">
    <source>
        <dbReference type="SAM" id="MobiDB-lite"/>
    </source>
</evidence>
<accession>A0A9Q1GWM8</accession>
<dbReference type="OrthoDB" id="1739308at2759"/>
<dbReference type="Proteomes" id="UP001153076">
    <property type="component" value="Unassembled WGS sequence"/>
</dbReference>
<organism evidence="2 3">
    <name type="scientific">Carnegiea gigantea</name>
    <dbReference type="NCBI Taxonomy" id="171969"/>
    <lineage>
        <taxon>Eukaryota</taxon>
        <taxon>Viridiplantae</taxon>
        <taxon>Streptophyta</taxon>
        <taxon>Embryophyta</taxon>
        <taxon>Tracheophyta</taxon>
        <taxon>Spermatophyta</taxon>
        <taxon>Magnoliopsida</taxon>
        <taxon>eudicotyledons</taxon>
        <taxon>Gunneridae</taxon>
        <taxon>Pentapetalae</taxon>
        <taxon>Caryophyllales</taxon>
        <taxon>Cactineae</taxon>
        <taxon>Cactaceae</taxon>
        <taxon>Cactoideae</taxon>
        <taxon>Echinocereeae</taxon>
        <taxon>Carnegiea</taxon>
    </lineage>
</organism>
<keyword evidence="3" id="KW-1185">Reference proteome</keyword>
<dbReference type="EMBL" id="JAKOGI010001288">
    <property type="protein sequence ID" value="KAJ8426465.1"/>
    <property type="molecule type" value="Genomic_DNA"/>
</dbReference>
<feature type="region of interest" description="Disordered" evidence="1">
    <location>
        <begin position="84"/>
        <end position="106"/>
    </location>
</feature>
<feature type="compositionally biased region" description="Basic and acidic residues" evidence="1">
    <location>
        <begin position="84"/>
        <end position="93"/>
    </location>
</feature>